<comment type="caution">
    <text evidence="1">The sequence shown here is derived from an EMBL/GenBank/DDBJ whole genome shotgun (WGS) entry which is preliminary data.</text>
</comment>
<sequence length="282" mass="32670">MGRLNIHDDFLINEKEFERENLDFGKDSALISWHQDQTLLVISNPEANTIKKIQIQMPEPLSKCTCVIQMPNYWLFCYGNIDPFTGIACMISTKDLTYKILPSWKPCCCSGGTYYLESVYIFGGFKGPSMDLAMKFDIAKSEWKSLSALPKPSIKCSCAVFFRNILISGNDHNCLYVYDTDIDSYSVSEVKVNAYKNKYLFSGNQRAYIMQTSGDIYESDLKNPYFWKSIGRCELYGYYQMGKIAYDNSFYFGAICSSDDTFYFYFVFDLIKKKVTQKKYFR</sequence>
<evidence type="ECO:0000313" key="2">
    <source>
        <dbReference type="Proteomes" id="UP001162131"/>
    </source>
</evidence>
<proteinExistence type="predicted"/>
<accession>A0AAU9J712</accession>
<reference evidence="1" key="1">
    <citation type="submission" date="2021-09" db="EMBL/GenBank/DDBJ databases">
        <authorList>
            <consortium name="AG Swart"/>
            <person name="Singh M."/>
            <person name="Singh A."/>
            <person name="Seah K."/>
            <person name="Emmerich C."/>
        </authorList>
    </citation>
    <scope>NUCLEOTIDE SEQUENCE</scope>
    <source>
        <strain evidence="1">ATCC30299</strain>
    </source>
</reference>
<organism evidence="1 2">
    <name type="scientific">Blepharisma stoltei</name>
    <dbReference type="NCBI Taxonomy" id="1481888"/>
    <lineage>
        <taxon>Eukaryota</taxon>
        <taxon>Sar</taxon>
        <taxon>Alveolata</taxon>
        <taxon>Ciliophora</taxon>
        <taxon>Postciliodesmatophora</taxon>
        <taxon>Heterotrichea</taxon>
        <taxon>Heterotrichida</taxon>
        <taxon>Blepharismidae</taxon>
        <taxon>Blepharisma</taxon>
    </lineage>
</organism>
<dbReference type="EMBL" id="CAJZBQ010000028">
    <property type="protein sequence ID" value="CAG9321481.1"/>
    <property type="molecule type" value="Genomic_DNA"/>
</dbReference>
<evidence type="ECO:0000313" key="1">
    <source>
        <dbReference type="EMBL" id="CAG9321481.1"/>
    </source>
</evidence>
<dbReference type="Proteomes" id="UP001162131">
    <property type="component" value="Unassembled WGS sequence"/>
</dbReference>
<dbReference type="InterPro" id="IPR011043">
    <property type="entry name" value="Gal_Oxase/kelch_b-propeller"/>
</dbReference>
<protein>
    <submittedName>
        <fullName evidence="1">Uncharacterized protein</fullName>
    </submittedName>
</protein>
<dbReference type="InterPro" id="IPR015915">
    <property type="entry name" value="Kelch-typ_b-propeller"/>
</dbReference>
<gene>
    <name evidence="1" type="ORF">BSTOLATCC_MIC28761</name>
</gene>
<dbReference type="SUPFAM" id="SSF50965">
    <property type="entry name" value="Galactose oxidase, central domain"/>
    <property type="match status" value="1"/>
</dbReference>
<keyword evidence="2" id="KW-1185">Reference proteome</keyword>
<dbReference type="Gene3D" id="2.120.10.80">
    <property type="entry name" value="Kelch-type beta propeller"/>
    <property type="match status" value="1"/>
</dbReference>
<dbReference type="AlphaFoldDB" id="A0AAU9J712"/>
<name>A0AAU9J712_9CILI</name>